<comment type="catalytic activity">
    <reaction evidence="25">
        <text>chloride(in) = chloride(out)</text>
        <dbReference type="Rhea" id="RHEA:29823"/>
        <dbReference type="ChEBI" id="CHEBI:17996"/>
    </reaction>
</comment>
<feature type="transmembrane region" description="Helical" evidence="33">
    <location>
        <begin position="626"/>
        <end position="651"/>
    </location>
</feature>
<dbReference type="FunFam" id="1.20.1560.10:FF:000014">
    <property type="entry name" value="Multidrug resistance-associated protein member 4"/>
    <property type="match status" value="1"/>
</dbReference>
<evidence type="ECO:0000256" key="29">
    <source>
        <dbReference type="ARBA" id="ARBA00034073"/>
    </source>
</evidence>
<feature type="region of interest" description="Disordered" evidence="32">
    <location>
        <begin position="790"/>
        <end position="846"/>
    </location>
</feature>
<evidence type="ECO:0000256" key="26">
    <source>
        <dbReference type="ARBA" id="ARBA00029720"/>
    </source>
</evidence>
<evidence type="ECO:0000256" key="3">
    <source>
        <dbReference type="ARBA" id="ARBA00004477"/>
    </source>
</evidence>
<feature type="compositionally biased region" description="Low complexity" evidence="32">
    <location>
        <begin position="272"/>
        <end position="282"/>
    </location>
</feature>
<keyword evidence="11 33" id="KW-0812">Transmembrane</keyword>
<dbReference type="FunFam" id="3.40.50.300:FF:000163">
    <property type="entry name" value="Multidrug resistance-associated protein member 4"/>
    <property type="match status" value="1"/>
</dbReference>
<evidence type="ECO:0000256" key="32">
    <source>
        <dbReference type="SAM" id="MobiDB-lite"/>
    </source>
</evidence>
<dbReference type="GO" id="GO:0055038">
    <property type="term" value="C:recycling endosome membrane"/>
    <property type="evidence" value="ECO:0007669"/>
    <property type="project" value="UniProtKB-SubCell"/>
</dbReference>
<comment type="subcellular location">
    <subcellularLocation>
        <location evidence="2">Apical cell membrane</location>
        <topology evidence="2">Multi-pass membrane protein</topology>
    </subcellularLocation>
    <subcellularLocation>
        <location evidence="4">Early endosome membrane</location>
        <topology evidence="4">Multi-pass membrane protein</topology>
    </subcellularLocation>
    <subcellularLocation>
        <location evidence="3">Endoplasmic reticulum membrane</location>
        <topology evidence="3">Multi-pass membrane protein</topology>
    </subcellularLocation>
    <subcellularLocation>
        <location evidence="1">Recycling endosome membrane</location>
        <topology evidence="1">Multi-pass membrane protein</topology>
    </subcellularLocation>
</comment>
<dbReference type="GO" id="GO:0034707">
    <property type="term" value="C:chloride channel complex"/>
    <property type="evidence" value="ECO:0007669"/>
    <property type="project" value="UniProtKB-KW"/>
</dbReference>
<evidence type="ECO:0000256" key="19">
    <source>
        <dbReference type="ARBA" id="ARBA00023136"/>
    </source>
</evidence>
<gene>
    <name evidence="36" type="ORF">CAOG_005195</name>
</gene>
<evidence type="ECO:0000256" key="31">
    <source>
        <dbReference type="ARBA" id="ARBA00048778"/>
    </source>
</evidence>
<dbReference type="PRINTS" id="PR01851">
    <property type="entry name" value="CYSFIBREGLTR"/>
</dbReference>
<feature type="region of interest" description="Disordered" evidence="32">
    <location>
        <begin position="255"/>
        <end position="289"/>
    </location>
</feature>
<feature type="transmembrane region" description="Helical" evidence="33">
    <location>
        <begin position="409"/>
        <end position="431"/>
    </location>
</feature>
<keyword evidence="17 33" id="KW-1133">Transmembrane helix</keyword>
<dbReference type="OrthoDB" id="6500128at2759"/>
<keyword evidence="20" id="KW-0869">Chloride channel</keyword>
<evidence type="ECO:0000256" key="28">
    <source>
        <dbReference type="ARBA" id="ARBA00033163"/>
    </source>
</evidence>
<keyword evidence="9" id="KW-0813">Transport</keyword>
<keyword evidence="12" id="KW-0677">Repeat</keyword>
<dbReference type="FunFam" id="1.20.1560.10:FF:000026">
    <property type="entry name" value="Multidrug resistance-associated protein lethal(2)03659"/>
    <property type="match status" value="1"/>
</dbReference>
<dbReference type="InParanoid" id="A0A0D2UHJ2"/>
<evidence type="ECO:0000256" key="1">
    <source>
        <dbReference type="ARBA" id="ARBA00004195"/>
    </source>
</evidence>
<dbReference type="InterPro" id="IPR009147">
    <property type="entry name" value="CFTR/ABCC7"/>
</dbReference>
<evidence type="ECO:0000256" key="18">
    <source>
        <dbReference type="ARBA" id="ARBA00023065"/>
    </source>
</evidence>
<feature type="region of interest" description="Disordered" evidence="32">
    <location>
        <begin position="130"/>
        <end position="149"/>
    </location>
</feature>
<keyword evidence="18" id="KW-0406">Ion transport</keyword>
<dbReference type="PANTHER" id="PTHR24223">
    <property type="entry name" value="ATP-BINDING CASSETTE SUB-FAMILY C"/>
    <property type="match status" value="1"/>
</dbReference>
<dbReference type="GO" id="GO:0016887">
    <property type="term" value="F:ATP hydrolysis activity"/>
    <property type="evidence" value="ECO:0007669"/>
    <property type="project" value="InterPro"/>
</dbReference>
<evidence type="ECO:0000256" key="15">
    <source>
        <dbReference type="ARBA" id="ARBA00022824"/>
    </source>
</evidence>
<dbReference type="EMBL" id="KE346367">
    <property type="protein sequence ID" value="KJE94566.1"/>
    <property type="molecule type" value="Genomic_DNA"/>
</dbReference>
<dbReference type="InterPro" id="IPR003439">
    <property type="entry name" value="ABC_transporter-like_ATP-bd"/>
</dbReference>
<comment type="similarity">
    <text evidence="5">Belongs to the ABC transporter superfamily. ABCC family. CFTR transporter (TC 3.A.1.202) subfamily.</text>
</comment>
<keyword evidence="13" id="KW-0547">Nucleotide-binding</keyword>
<feature type="transmembrane region" description="Helical" evidence="33">
    <location>
        <begin position="1265"/>
        <end position="1286"/>
    </location>
</feature>
<feature type="domain" description="ABC transporter" evidence="34">
    <location>
        <begin position="834"/>
        <end position="1056"/>
    </location>
</feature>
<dbReference type="CDD" id="cd03244">
    <property type="entry name" value="ABCC_MRP_domain2"/>
    <property type="match status" value="1"/>
</dbReference>
<feature type="domain" description="ABC transmembrane type-1" evidence="35">
    <location>
        <begin position="1132"/>
        <end position="1407"/>
    </location>
</feature>
<dbReference type="EC" id="5.6.1.6" evidence="7"/>
<name>A0A0D2UHJ2_CAPO3</name>
<feature type="transmembrane region" description="Helical" evidence="33">
    <location>
        <begin position="370"/>
        <end position="397"/>
    </location>
</feature>
<protein>
    <recommendedName>
        <fullName evidence="8">Cystic fibrosis transmembrane conductance regulator</fullName>
        <ecNumber evidence="7">5.6.1.6</ecNumber>
    </recommendedName>
    <alternativeName>
        <fullName evidence="26">ATP-binding cassette sub-family C member 7</fullName>
    </alternativeName>
    <alternativeName>
        <fullName evidence="27">Channel conductance-controlling ATPase</fullName>
    </alternativeName>
    <alternativeName>
        <fullName evidence="28">cAMP-dependent chloride channel</fullName>
    </alternativeName>
</protein>
<evidence type="ECO:0000256" key="25">
    <source>
        <dbReference type="ARBA" id="ARBA00024167"/>
    </source>
</evidence>
<dbReference type="PROSITE" id="PS00211">
    <property type="entry name" value="ABC_TRANSPORTER_1"/>
    <property type="match status" value="2"/>
</dbReference>
<evidence type="ECO:0000256" key="14">
    <source>
        <dbReference type="ARBA" id="ARBA00022753"/>
    </source>
</evidence>
<dbReference type="PROSITE" id="PS50893">
    <property type="entry name" value="ABC_TRANSPORTER_2"/>
    <property type="match status" value="2"/>
</dbReference>
<dbReference type="STRING" id="595528.A0A0D2UHJ2"/>
<evidence type="ECO:0000256" key="9">
    <source>
        <dbReference type="ARBA" id="ARBA00022448"/>
    </source>
</evidence>
<evidence type="ECO:0000256" key="13">
    <source>
        <dbReference type="ARBA" id="ARBA00022741"/>
    </source>
</evidence>
<evidence type="ECO:0000256" key="5">
    <source>
        <dbReference type="ARBA" id="ARBA00009118"/>
    </source>
</evidence>
<feature type="transmembrane region" description="Helical" evidence="33">
    <location>
        <begin position="1238"/>
        <end position="1259"/>
    </location>
</feature>
<feature type="domain" description="ABC transporter" evidence="34">
    <location>
        <begin position="1444"/>
        <end position="1678"/>
    </location>
</feature>
<comment type="similarity">
    <text evidence="6">Belongs to the ABC transporter superfamily. ABCC family. Conjugate transporter (TC 3.A.1.208) subfamily.</text>
</comment>
<dbReference type="CDD" id="cd03250">
    <property type="entry name" value="ABCC_MRP_domain1"/>
    <property type="match status" value="1"/>
</dbReference>
<keyword evidence="10" id="KW-0597">Phosphoprotein</keyword>
<organism evidence="36 37">
    <name type="scientific">Capsaspora owczarzaki (strain ATCC 30864)</name>
    <dbReference type="NCBI Taxonomy" id="595528"/>
    <lineage>
        <taxon>Eukaryota</taxon>
        <taxon>Filasterea</taxon>
        <taxon>Capsaspora</taxon>
    </lineage>
</organism>
<dbReference type="InterPro" id="IPR003593">
    <property type="entry name" value="AAA+_ATPase"/>
</dbReference>
<dbReference type="GO" id="GO:0005260">
    <property type="term" value="F:intracellularly ATP-gated chloride channel activity"/>
    <property type="evidence" value="ECO:0007669"/>
    <property type="project" value="UniProtKB-EC"/>
</dbReference>
<evidence type="ECO:0000256" key="2">
    <source>
        <dbReference type="ARBA" id="ARBA00004424"/>
    </source>
</evidence>
<keyword evidence="37" id="KW-1185">Reference proteome</keyword>
<evidence type="ECO:0000256" key="6">
    <source>
        <dbReference type="ARBA" id="ARBA00009726"/>
    </source>
</evidence>
<feature type="transmembrane region" description="Helical" evidence="33">
    <location>
        <begin position="1127"/>
        <end position="1149"/>
    </location>
</feature>
<evidence type="ECO:0000256" key="11">
    <source>
        <dbReference type="ARBA" id="ARBA00022692"/>
    </source>
</evidence>
<evidence type="ECO:0000256" key="23">
    <source>
        <dbReference type="ARBA" id="ARBA00023235"/>
    </source>
</evidence>
<feature type="transmembrane region" description="Helical" evidence="33">
    <location>
        <begin position="510"/>
        <end position="533"/>
    </location>
</feature>
<dbReference type="GO" id="GO:0016324">
    <property type="term" value="C:apical plasma membrane"/>
    <property type="evidence" value="ECO:0007669"/>
    <property type="project" value="UniProtKB-SubCell"/>
</dbReference>
<evidence type="ECO:0000256" key="21">
    <source>
        <dbReference type="ARBA" id="ARBA00023180"/>
    </source>
</evidence>
<keyword evidence="16 36" id="KW-0067">ATP-binding</keyword>
<sequence length="1707" mass="186640">MWSSDSQSHLESSPPSSGSSSSTPDIAAAPDQPLLHHHAAAAAVTESTPDDQQRAGAHSPASRLNIRPHGATTTESESGAEPTSWSTATDAATTNAATAAAAAAVDRRPSDTQATRRAPQVTITIEEAEDDHHHHTVGDDDNDTHTQLGDFRRRTVDDNDEGFDRRSFIMALDASNAADALSMLDYQAEVDGGDSTVIKSHVPPPRPHVALQPGVLYTLVPADAGGQEHGAVDQGHVDTQFNQSRDAIPLQDLTKNSSHKHQGQDEHATDAKQQQQQQQQQPRKQRPKSTLDAAGWFSVFTFAWMSELFRQGKRAPLEDEDIPMLPQQDTAVDVTDRLLSAWEVERERAKAKGRAPSLGRAYIRAFGGRFAVAGLYCVLENIFQIAQPVFLGFIITFVADPDAPLRDGLLYALGLLLCVAFFAAAHHHYFFATMRLGMQCRVAAVGAIYRKTLAISQTSLGRMTTGEIVTMISGDVQRFDLTLPFLHALWMGPVSSGVILWLTWREVGPSALAGIFSIFCLLTPVQAFSAKLFGRWRSKTAKLTSERVRIMSEVISGMRVVKMYAWEPAFNAIVSAVRGREMKQIFNAGYMRGANMAFFFVSPTFIGFITFLAYTLSGNYLTSKNVFVTVSLLQVVRMNMTLFFPVALQGISETMIALRRIQAFLEMHDFGEQKLDWGTSPEALAATKSSQVPQHSKYDKLASSDSVQTPDLEAGLPLKSRTSSVLSLGYTPADFPSGAPGAEVLAEYAHEPRFIHVDHLLASWDETEVLVRRGEIKRARAAANKTARLAKAASASGDAKPVVRRKSSKLLRSSNPSTGDAADKSNAGTDDKKTKSSDPPLPVEGESRVTLEDVGFHVSPGRLLAVIGPVASGKSSLLYALLNELPAVAGTVTIKGRIAYAAQESWIIAGTLRENITFGLPFDQAKFDRVTAACALDRDIASFENGDLTEIGERGVTLSGGQRARVSLARAVYFDADVYLLDDPLSAVDAHVGRHLYEHCINGILRDKPRILVTHQVRFLEDADEILMLRNGQIEDIGTYQDLLARGHDLSDTGTQTPNVHSEVPEEAAKSASAPLVAAVTSKLQDNKEASQPAAGSGQLVQKETKATGVVSLKVYWDFFRAAGPPIVFFSLILICMLAQGLLMGADYYLSYWSNIPVADRNNDEHLGIFGGLLCAAMVGAVARAVFFFHVTLTASRNLHDSMFARLLRAPMSFFDTNPTGRVLNRFSKDIGLIDETMGLTFFDFVQCLLLVVGSLLLVAVLNPWVFIAMLPLVLGFAWLRGYYLVTAREIKRIEGITRSPVFSHFSATIQGICTIRGYNVTKPFLADFQRYQDGHTRTWFVFLGSARWLGFRLDVLSILFVAVAAFAAVLARSSLDPGIVGLSLSYAIQLNGIFQWCVRQSAEVEALMTSTERVLEYTRLPEEAEDEIEATKPAPEWPPAGGVSFQGLTMSYRPGLPPVLRNLQCRIAGGEKVGIVGRTGAGKSSLMQALFRLTEPTEGLIEIDGVDTNKLGLRHLRSKISVIPQEPVLFSGTLRGNLDPFNQHSDSELWEALEHVQLSTAIKELPDQLNGRISEAGGNMSVGQKQLICLARAILRRNKILVLDEATASVDLVTDELIQKTIREQFADCTVLTIAHRLNTVMDADKILVMDRGQALEFDEPHVLLTRPSAEGGVFLSLVNETGPFNAQIIKQAARAKHEERKMQRQ</sequence>
<dbReference type="PhylomeDB" id="A0A0D2UHJ2"/>
<feature type="transmembrane region" description="Helical" evidence="33">
    <location>
        <begin position="481"/>
        <end position="504"/>
    </location>
</feature>
<evidence type="ECO:0000256" key="16">
    <source>
        <dbReference type="ARBA" id="ARBA00022840"/>
    </source>
</evidence>
<accession>A0A0D2UHJ2</accession>
<dbReference type="Pfam" id="PF00664">
    <property type="entry name" value="ABC_membrane"/>
    <property type="match status" value="2"/>
</dbReference>
<evidence type="ECO:0000256" key="33">
    <source>
        <dbReference type="SAM" id="Phobius"/>
    </source>
</evidence>
<dbReference type="InterPro" id="IPR017871">
    <property type="entry name" value="ABC_transporter-like_CS"/>
</dbReference>
<dbReference type="Pfam" id="PF00005">
    <property type="entry name" value="ABC_tran"/>
    <property type="match status" value="2"/>
</dbReference>
<evidence type="ECO:0000259" key="34">
    <source>
        <dbReference type="PROSITE" id="PS50893"/>
    </source>
</evidence>
<keyword evidence="14" id="KW-0967">Endosome</keyword>
<evidence type="ECO:0000256" key="30">
    <source>
        <dbReference type="ARBA" id="ARBA00044653"/>
    </source>
</evidence>
<dbReference type="InterPro" id="IPR011527">
    <property type="entry name" value="ABC1_TM_dom"/>
</dbReference>
<dbReference type="eggNOG" id="KOG0054">
    <property type="taxonomic scope" value="Eukaryota"/>
</dbReference>
<evidence type="ECO:0000256" key="8">
    <source>
        <dbReference type="ARBA" id="ARBA00016668"/>
    </source>
</evidence>
<dbReference type="Gene3D" id="1.20.1560.10">
    <property type="entry name" value="ABC transporter type 1, transmembrane domain"/>
    <property type="match status" value="2"/>
</dbReference>
<evidence type="ECO:0000256" key="17">
    <source>
        <dbReference type="ARBA" id="ARBA00022989"/>
    </source>
</evidence>
<evidence type="ECO:0000313" key="36">
    <source>
        <dbReference type="EMBL" id="KJE94566.1"/>
    </source>
</evidence>
<dbReference type="CDD" id="cd18594">
    <property type="entry name" value="ABC_6TM_CFTR_D1"/>
    <property type="match status" value="1"/>
</dbReference>
<evidence type="ECO:0000256" key="10">
    <source>
        <dbReference type="ARBA" id="ARBA00022553"/>
    </source>
</evidence>
<dbReference type="FunFam" id="3.40.50.300:FF:000973">
    <property type="entry name" value="Multidrug resistance-associated protein 4"/>
    <property type="match status" value="1"/>
</dbReference>
<dbReference type="InterPro" id="IPR027417">
    <property type="entry name" value="P-loop_NTPase"/>
</dbReference>
<proteinExistence type="inferred from homology"/>
<dbReference type="GO" id="GO:0140359">
    <property type="term" value="F:ABC-type transporter activity"/>
    <property type="evidence" value="ECO:0007669"/>
    <property type="project" value="InterPro"/>
</dbReference>
<feature type="transmembrane region" description="Helical" evidence="33">
    <location>
        <begin position="593"/>
        <end position="614"/>
    </location>
</feature>
<feature type="domain" description="ABC transmembrane type-1" evidence="35">
    <location>
        <begin position="371"/>
        <end position="652"/>
    </location>
</feature>
<feature type="transmembrane region" description="Helical" evidence="33">
    <location>
        <begin position="1169"/>
        <end position="1193"/>
    </location>
</feature>
<evidence type="ECO:0000256" key="20">
    <source>
        <dbReference type="ARBA" id="ARBA00023173"/>
    </source>
</evidence>
<dbReference type="RefSeq" id="XP_004346880.2">
    <property type="nucleotide sequence ID" value="XM_004346830.2"/>
</dbReference>
<feature type="region of interest" description="Disordered" evidence="32">
    <location>
        <begin position="1"/>
        <end position="118"/>
    </location>
</feature>
<keyword evidence="23" id="KW-0413">Isomerase</keyword>
<comment type="catalytic activity">
    <reaction evidence="30">
        <text>hydrogencarbonate(in) = hydrogencarbonate(out)</text>
        <dbReference type="Rhea" id="RHEA:28695"/>
        <dbReference type="ChEBI" id="CHEBI:17544"/>
    </reaction>
</comment>
<comment type="catalytic activity">
    <reaction evidence="31">
        <text>ATP + H2O = ADP + phosphate + H(+)</text>
        <dbReference type="Rhea" id="RHEA:13065"/>
        <dbReference type="ChEBI" id="CHEBI:15377"/>
        <dbReference type="ChEBI" id="CHEBI:15378"/>
        <dbReference type="ChEBI" id="CHEBI:30616"/>
        <dbReference type="ChEBI" id="CHEBI:43474"/>
        <dbReference type="ChEBI" id="CHEBI:456216"/>
    </reaction>
    <physiologicalReaction direction="left-to-right" evidence="31">
        <dbReference type="Rhea" id="RHEA:13066"/>
    </physiologicalReaction>
</comment>
<evidence type="ECO:0000256" key="24">
    <source>
        <dbReference type="ARBA" id="ARBA00023303"/>
    </source>
</evidence>
<keyword evidence="15" id="KW-0256">Endoplasmic reticulum</keyword>
<feature type="compositionally biased region" description="Low complexity" evidence="32">
    <location>
        <begin position="87"/>
        <end position="104"/>
    </location>
</feature>
<dbReference type="PANTHER" id="PTHR24223:SF456">
    <property type="entry name" value="MULTIDRUG RESISTANCE-ASSOCIATED PROTEIN LETHAL(2)03659"/>
    <property type="match status" value="1"/>
</dbReference>
<dbReference type="PROSITE" id="PS50929">
    <property type="entry name" value="ABC_TM1F"/>
    <property type="match status" value="2"/>
</dbReference>
<keyword evidence="22" id="KW-0868">Chloride</keyword>
<dbReference type="SUPFAM" id="SSF52540">
    <property type="entry name" value="P-loop containing nucleoside triphosphate hydrolases"/>
    <property type="match status" value="2"/>
</dbReference>
<dbReference type="Proteomes" id="UP000008743">
    <property type="component" value="Unassembled WGS sequence"/>
</dbReference>
<dbReference type="SMART" id="SM00382">
    <property type="entry name" value="AAA"/>
    <property type="match status" value="2"/>
</dbReference>
<dbReference type="InterPro" id="IPR050173">
    <property type="entry name" value="ABC_transporter_C-like"/>
</dbReference>
<dbReference type="GO" id="GO:0005524">
    <property type="term" value="F:ATP binding"/>
    <property type="evidence" value="ECO:0007669"/>
    <property type="project" value="UniProtKB-KW"/>
</dbReference>
<evidence type="ECO:0000256" key="4">
    <source>
        <dbReference type="ARBA" id="ARBA00004520"/>
    </source>
</evidence>
<evidence type="ECO:0000256" key="12">
    <source>
        <dbReference type="ARBA" id="ARBA00022737"/>
    </source>
</evidence>
<keyword evidence="24" id="KW-0407">Ion channel</keyword>
<keyword evidence="19 33" id="KW-0472">Membrane</keyword>
<dbReference type="Gene3D" id="3.40.50.300">
    <property type="entry name" value="P-loop containing nucleotide triphosphate hydrolases"/>
    <property type="match status" value="2"/>
</dbReference>
<feature type="compositionally biased region" description="Polar residues" evidence="32">
    <location>
        <begin position="71"/>
        <end position="86"/>
    </location>
</feature>
<evidence type="ECO:0000256" key="27">
    <source>
        <dbReference type="ARBA" id="ARBA00031358"/>
    </source>
</evidence>
<comment type="catalytic activity">
    <reaction evidence="29">
        <text>ATP + H2O + closed Cl(-) channel = ADP + phosphate + open Cl(-) channel.</text>
        <dbReference type="EC" id="5.6.1.6"/>
    </reaction>
</comment>
<feature type="transmembrane region" description="Helical" evidence="33">
    <location>
        <begin position="1356"/>
        <end position="1376"/>
    </location>
</feature>
<feature type="compositionally biased region" description="Low complexity" evidence="32">
    <location>
        <begin position="1"/>
        <end position="33"/>
    </location>
</feature>
<dbReference type="InterPro" id="IPR036640">
    <property type="entry name" value="ABC1_TM_sf"/>
</dbReference>
<evidence type="ECO:0000313" key="37">
    <source>
        <dbReference type="Proteomes" id="UP000008743"/>
    </source>
</evidence>
<keyword evidence="21" id="KW-0325">Glycoprotein</keyword>
<dbReference type="GO" id="GO:0031901">
    <property type="term" value="C:early endosome membrane"/>
    <property type="evidence" value="ECO:0007669"/>
    <property type="project" value="UniProtKB-SubCell"/>
</dbReference>
<evidence type="ECO:0000256" key="7">
    <source>
        <dbReference type="ARBA" id="ARBA00012195"/>
    </source>
</evidence>
<dbReference type="SUPFAM" id="SSF90123">
    <property type="entry name" value="ABC transporter transmembrane region"/>
    <property type="match status" value="2"/>
</dbReference>
<evidence type="ECO:0000259" key="35">
    <source>
        <dbReference type="PROSITE" id="PS50929"/>
    </source>
</evidence>
<evidence type="ECO:0000256" key="22">
    <source>
        <dbReference type="ARBA" id="ARBA00023214"/>
    </source>
</evidence>
<reference evidence="37" key="1">
    <citation type="submission" date="2011-02" db="EMBL/GenBank/DDBJ databases">
        <title>The Genome Sequence of Capsaspora owczarzaki ATCC 30864.</title>
        <authorList>
            <person name="Russ C."/>
            <person name="Cuomo C."/>
            <person name="Burger G."/>
            <person name="Gray M.W."/>
            <person name="Holland P.W.H."/>
            <person name="King N."/>
            <person name="Lang F.B.F."/>
            <person name="Roger A.J."/>
            <person name="Ruiz-Trillo I."/>
            <person name="Young S.K."/>
            <person name="Zeng Q."/>
            <person name="Gargeya S."/>
            <person name="Alvarado L."/>
            <person name="Berlin A."/>
            <person name="Chapman S.B."/>
            <person name="Chen Z."/>
            <person name="Freedman E."/>
            <person name="Gellesch M."/>
            <person name="Goldberg J."/>
            <person name="Griggs A."/>
            <person name="Gujja S."/>
            <person name="Heilman E."/>
            <person name="Heiman D."/>
            <person name="Howarth C."/>
            <person name="Mehta T."/>
            <person name="Neiman D."/>
            <person name="Pearson M."/>
            <person name="Roberts A."/>
            <person name="Saif S."/>
            <person name="Shea T."/>
            <person name="Shenoy N."/>
            <person name="Sisk P."/>
            <person name="Stolte C."/>
            <person name="Sykes S."/>
            <person name="White J."/>
            <person name="Yandava C."/>
            <person name="Haas B."/>
            <person name="Nusbaum C."/>
            <person name="Birren B."/>
        </authorList>
    </citation>
    <scope>NUCLEOTIDE SEQUENCE</scope>
    <source>
        <strain evidence="37">ATCC 30864</strain>
    </source>
</reference>
<dbReference type="GO" id="GO:0005789">
    <property type="term" value="C:endoplasmic reticulum membrane"/>
    <property type="evidence" value="ECO:0007669"/>
    <property type="project" value="UniProtKB-SubCell"/>
</dbReference>